<dbReference type="EMBL" id="QFFJ01000001">
    <property type="protein sequence ID" value="RBL92527.1"/>
    <property type="molecule type" value="Genomic_DNA"/>
</dbReference>
<comment type="caution">
    <text evidence="4">The sequence shown here is derived from an EMBL/GenBank/DDBJ whole genome shotgun (WGS) entry which is preliminary data.</text>
</comment>
<evidence type="ECO:0000313" key="4">
    <source>
        <dbReference type="EMBL" id="RBL92527.1"/>
    </source>
</evidence>
<comment type="subcellular location">
    <subcellularLocation>
        <location evidence="1">Cell envelope</location>
    </subcellularLocation>
</comment>
<dbReference type="OrthoDB" id="9793856at2"/>
<dbReference type="Gene3D" id="1.50.10.100">
    <property type="entry name" value="Chondroitin AC/alginate lyase"/>
    <property type="match status" value="1"/>
</dbReference>
<feature type="domain" description="Heparinase II/III-like C-terminal" evidence="3">
    <location>
        <begin position="439"/>
        <end position="566"/>
    </location>
</feature>
<dbReference type="PROSITE" id="PS51257">
    <property type="entry name" value="PROKAR_LIPOPROTEIN"/>
    <property type="match status" value="1"/>
</dbReference>
<keyword evidence="2" id="KW-0732">Signal</keyword>
<evidence type="ECO:0000256" key="2">
    <source>
        <dbReference type="SAM" id="SignalP"/>
    </source>
</evidence>
<organism evidence="4 5">
    <name type="scientific">Chitinophaga flava</name>
    <dbReference type="NCBI Taxonomy" id="2259036"/>
    <lineage>
        <taxon>Bacteria</taxon>
        <taxon>Pseudomonadati</taxon>
        <taxon>Bacteroidota</taxon>
        <taxon>Chitinophagia</taxon>
        <taxon>Chitinophagales</taxon>
        <taxon>Chitinophagaceae</taxon>
        <taxon>Chitinophaga</taxon>
    </lineage>
</organism>
<feature type="chain" id="PRO_5016612972" evidence="2">
    <location>
        <begin position="24"/>
        <end position="653"/>
    </location>
</feature>
<dbReference type="Gene3D" id="2.70.98.70">
    <property type="match status" value="1"/>
</dbReference>
<dbReference type="RefSeq" id="WP_113615130.1">
    <property type="nucleotide sequence ID" value="NZ_QFFJ01000001.1"/>
</dbReference>
<dbReference type="InterPro" id="IPR008929">
    <property type="entry name" value="Chondroitin_lyas"/>
</dbReference>
<evidence type="ECO:0000313" key="5">
    <source>
        <dbReference type="Proteomes" id="UP000253410"/>
    </source>
</evidence>
<dbReference type="GO" id="GO:0016829">
    <property type="term" value="F:lyase activity"/>
    <property type="evidence" value="ECO:0007669"/>
    <property type="project" value="InterPro"/>
</dbReference>
<dbReference type="InterPro" id="IPR012480">
    <property type="entry name" value="Hepar_II_III_C"/>
</dbReference>
<dbReference type="Pfam" id="PF07940">
    <property type="entry name" value="Hepar_II_III_C"/>
    <property type="match status" value="1"/>
</dbReference>
<dbReference type="PANTHER" id="PTHR38045">
    <property type="entry name" value="CHROMOSOME 1, WHOLE GENOME SHOTGUN SEQUENCE"/>
    <property type="match status" value="1"/>
</dbReference>
<gene>
    <name evidence="4" type="ORF">DF182_08080</name>
</gene>
<protein>
    <submittedName>
        <fullName evidence="4">Heparinase</fullName>
    </submittedName>
</protein>
<keyword evidence="5" id="KW-1185">Reference proteome</keyword>
<accession>A0A365Y1P2</accession>
<evidence type="ECO:0000259" key="3">
    <source>
        <dbReference type="Pfam" id="PF07940"/>
    </source>
</evidence>
<dbReference type="GO" id="GO:0030313">
    <property type="term" value="C:cell envelope"/>
    <property type="evidence" value="ECO:0007669"/>
    <property type="project" value="UniProtKB-SubCell"/>
</dbReference>
<dbReference type="SUPFAM" id="SSF48230">
    <property type="entry name" value="Chondroitin AC/alginate lyase"/>
    <property type="match status" value="1"/>
</dbReference>
<reference evidence="4 5" key="1">
    <citation type="submission" date="2018-05" db="EMBL/GenBank/DDBJ databases">
        <title>Chitinophaga sp. K3CV102501T nov., isolated from isolated from a monsoon evergreen broad-leaved forest soil.</title>
        <authorList>
            <person name="Lv Y."/>
        </authorList>
    </citation>
    <scope>NUCLEOTIDE SEQUENCE [LARGE SCALE GENOMIC DNA]</scope>
    <source>
        <strain evidence="4 5">GDMCC 1.1325</strain>
    </source>
</reference>
<name>A0A365Y1P2_9BACT</name>
<dbReference type="PANTHER" id="PTHR38045:SF1">
    <property type="entry name" value="HEPARINASE II_III-LIKE PROTEIN"/>
    <property type="match status" value="1"/>
</dbReference>
<sequence>MRIQKIFTFLLLMLWVGCQYVTAQDHKAARNYLHAAWEKAGGNTAFNATDSWREQRYSAIITAIQQLPASTRQTLVKEADKAMSFTWPALPASLYLQYRDNGNRVNFETVQSERRRVLSVLVVGELADGNGKYIPQIANGLWAILEESTWVLPAHIGVQKAGTDLADPAEQVIDLVAGETAAAISWTQFLLREQLDKYSPMINKRISYELNRRIVVPFLERNDYWWMGFNGKPMNNWNIWVNTNVLQTALLVVNETDTRNKVIEKAVRSADFFLNGYPEDGGCDEGPSYWGHAGGKLIEFVNWLNSASGGKVSFRDNELIHRIGAYIYKMHIDSSRFVNFADASASTIPPPHTVYLYSQTFQDPLMKGFAAYLYRLANRDTTRINTSSLLFFIYDLECRTALLAAQPAAPFTDVNWLPDLQVLSLRSEAGRARGLYFAAKGGHNAESHNHNDIGNFVLYMDGKPAIIDVGVGTYTKQTFSKDRYKLWYMQSQWHNCPTVNGVQQQDGRRFQAKDVSFKDNRTSKVLSMDIAAAYPEAAMVKALKRTFTFTPSSSGLQLAESYELESWKAPYMLHFMTSLPVDTATPGTVVLQGSEARLLMTYDPALFEVVVDRQAIDDIRLSSVWGSAVSRVTLKAKGQALQARYRIGFTMKR</sequence>
<proteinExistence type="predicted"/>
<dbReference type="AlphaFoldDB" id="A0A365Y1P2"/>
<feature type="signal peptide" evidence="2">
    <location>
        <begin position="1"/>
        <end position="23"/>
    </location>
</feature>
<dbReference type="Proteomes" id="UP000253410">
    <property type="component" value="Unassembled WGS sequence"/>
</dbReference>
<evidence type="ECO:0000256" key="1">
    <source>
        <dbReference type="ARBA" id="ARBA00004196"/>
    </source>
</evidence>